<dbReference type="KEGG" id="hakz:J0X25_12235"/>
<reference evidence="2 3" key="1">
    <citation type="submission" date="2021-03" db="EMBL/GenBank/DDBJ databases">
        <title>Haloterrigena longa sp. nov. and Haloterrigena limicola sp. nov., extremely halophilic archaea isolated from a salt lake.</title>
        <authorList>
            <person name="Henglin C."/>
        </authorList>
    </citation>
    <scope>NUCLEOTIDE SEQUENCE [LARGE SCALE GENOMIC DNA]</scope>
    <source>
        <strain evidence="2 3">KZCA68</strain>
    </source>
</reference>
<dbReference type="Proteomes" id="UP000663203">
    <property type="component" value="Chromosome"/>
</dbReference>
<proteinExistence type="predicted"/>
<feature type="domain" description="Halobacterial output" evidence="1">
    <location>
        <begin position="10"/>
        <end position="71"/>
    </location>
</feature>
<name>A0A8A2VCJ7_9EURY</name>
<gene>
    <name evidence="2" type="ORF">J0X25_12235</name>
</gene>
<dbReference type="EMBL" id="CP071462">
    <property type="protein sequence ID" value="QSW98174.1"/>
    <property type="molecule type" value="Genomic_DNA"/>
</dbReference>
<dbReference type="RefSeq" id="WP_207287790.1">
    <property type="nucleotide sequence ID" value="NZ_CP071462.1"/>
</dbReference>
<dbReference type="AlphaFoldDB" id="A0A8A2VCJ7"/>
<evidence type="ECO:0000313" key="3">
    <source>
        <dbReference type="Proteomes" id="UP000663203"/>
    </source>
</evidence>
<dbReference type="InterPro" id="IPR040624">
    <property type="entry name" value="HalOD1"/>
</dbReference>
<sequence>MGNLTKSTRHSPALEIVYRVAEMEERDPLDLPPIYDSVDPEALDDLAESNEIQFEYVGHKITVDSGTIRIDQ</sequence>
<accession>A0A8A2VCJ7</accession>
<dbReference type="GeneID" id="63188086"/>
<organism evidence="2 3">
    <name type="scientific">Haloterrigena alkaliphila</name>
    <dbReference type="NCBI Taxonomy" id="2816475"/>
    <lineage>
        <taxon>Archaea</taxon>
        <taxon>Methanobacteriati</taxon>
        <taxon>Methanobacteriota</taxon>
        <taxon>Stenosarchaea group</taxon>
        <taxon>Halobacteria</taxon>
        <taxon>Halobacteriales</taxon>
        <taxon>Natrialbaceae</taxon>
        <taxon>Haloterrigena</taxon>
    </lineage>
</organism>
<keyword evidence="3" id="KW-1185">Reference proteome</keyword>
<dbReference type="Pfam" id="PF18545">
    <property type="entry name" value="HalOD1"/>
    <property type="match status" value="1"/>
</dbReference>
<evidence type="ECO:0000313" key="2">
    <source>
        <dbReference type="EMBL" id="QSW98174.1"/>
    </source>
</evidence>
<protein>
    <recommendedName>
        <fullName evidence="1">Halobacterial output domain-containing protein</fullName>
    </recommendedName>
</protein>
<evidence type="ECO:0000259" key="1">
    <source>
        <dbReference type="Pfam" id="PF18545"/>
    </source>
</evidence>